<organism evidence="5 6">
    <name type="scientific">Anaerobiospirillum thomasii</name>
    <dbReference type="NCBI Taxonomy" id="179995"/>
    <lineage>
        <taxon>Bacteria</taxon>
        <taxon>Pseudomonadati</taxon>
        <taxon>Pseudomonadota</taxon>
        <taxon>Gammaproteobacteria</taxon>
        <taxon>Aeromonadales</taxon>
        <taxon>Succinivibrionaceae</taxon>
        <taxon>Anaerobiospirillum</taxon>
    </lineage>
</organism>
<dbReference type="InterPro" id="IPR029025">
    <property type="entry name" value="T3SS_substrate_exporter_C"/>
</dbReference>
<evidence type="ECO:0000256" key="3">
    <source>
        <dbReference type="ARBA" id="ARBA00023225"/>
    </source>
</evidence>
<reference evidence="5 6" key="1">
    <citation type="submission" date="2018-06" db="EMBL/GenBank/DDBJ databases">
        <authorList>
            <consortium name="Pathogen Informatics"/>
            <person name="Doyle S."/>
        </authorList>
    </citation>
    <scope>NUCLEOTIDE SEQUENCE [LARGE SCALE GENOMIC DNA]</scope>
    <source>
        <strain evidence="5 6">NCTC13093</strain>
    </source>
</reference>
<dbReference type="EMBL" id="UAPV01000001">
    <property type="protein sequence ID" value="SPT69552.1"/>
    <property type="molecule type" value="Genomic_DNA"/>
</dbReference>
<evidence type="ECO:0000256" key="2">
    <source>
        <dbReference type="ARBA" id="ARBA00021622"/>
    </source>
</evidence>
<dbReference type="GO" id="GO:0005886">
    <property type="term" value="C:plasma membrane"/>
    <property type="evidence" value="ECO:0007669"/>
    <property type="project" value="TreeGrafter"/>
</dbReference>
<dbReference type="AlphaFoldDB" id="A0A2X0WSL4"/>
<dbReference type="Pfam" id="PF01312">
    <property type="entry name" value="Bac_export_2"/>
    <property type="match status" value="1"/>
</dbReference>
<keyword evidence="3" id="KW-1006">Bacterial flagellum protein export</keyword>
<evidence type="ECO:0000256" key="1">
    <source>
        <dbReference type="ARBA" id="ARBA00010690"/>
    </source>
</evidence>
<comment type="similarity">
    <text evidence="1">Belongs to the type III secretion exporter family.</text>
</comment>
<keyword evidence="5" id="KW-0966">Cell projection</keyword>
<evidence type="ECO:0000313" key="5">
    <source>
        <dbReference type="EMBL" id="SPT69552.1"/>
    </source>
</evidence>
<keyword evidence="5" id="KW-0969">Cilium</keyword>
<dbReference type="PANTHER" id="PTHR30531">
    <property type="entry name" value="FLAGELLAR BIOSYNTHETIC PROTEIN FLHB"/>
    <property type="match status" value="1"/>
</dbReference>
<accession>A0A2X0WSL4</accession>
<name>A0A2X0WSL4_9GAMM</name>
<dbReference type="OrthoDB" id="5244399at2"/>
<sequence>MEEKQLEAVGISYDEKQGKAPTLSAKGVADRAQAIVDMAKDLGIYVHKDEVLLNELKKLDEGEEVPADLYNIIATILAFSYVLQGRTPEKWKRADGTVAINVKA</sequence>
<dbReference type="GO" id="GO:0009306">
    <property type="term" value="P:protein secretion"/>
    <property type="evidence" value="ECO:0007669"/>
    <property type="project" value="InterPro"/>
</dbReference>
<evidence type="ECO:0000256" key="4">
    <source>
        <dbReference type="ARBA" id="ARBA00025078"/>
    </source>
</evidence>
<dbReference type="SUPFAM" id="SSF160544">
    <property type="entry name" value="EscU C-terminal domain-like"/>
    <property type="match status" value="1"/>
</dbReference>
<keyword evidence="3" id="KW-0813">Transport</keyword>
<dbReference type="Gene3D" id="3.40.1690.10">
    <property type="entry name" value="secretion proteins EscU"/>
    <property type="match status" value="1"/>
</dbReference>
<dbReference type="RefSeq" id="WP_113743712.1">
    <property type="nucleotide sequence ID" value="NZ_UAPU01000007.1"/>
</dbReference>
<gene>
    <name evidence="5" type="ORF">NCTC13093_00929</name>
</gene>
<dbReference type="InterPro" id="IPR006135">
    <property type="entry name" value="T3SS_substrate_exporter"/>
</dbReference>
<proteinExistence type="inferred from homology"/>
<keyword evidence="6" id="KW-1185">Reference proteome</keyword>
<comment type="function">
    <text evidence="4">Required for formation of the rod structure in the basal body of the flagellar apparatus. Together with FliI and FliH, may constitute the export apparatus of flagellin.</text>
</comment>
<evidence type="ECO:0000313" key="6">
    <source>
        <dbReference type="Proteomes" id="UP000250086"/>
    </source>
</evidence>
<keyword evidence="3" id="KW-0653">Protein transport</keyword>
<dbReference type="Proteomes" id="UP000250086">
    <property type="component" value="Unassembled WGS sequence"/>
</dbReference>
<keyword evidence="5" id="KW-0282">Flagellum</keyword>
<dbReference type="PANTHER" id="PTHR30531:SF12">
    <property type="entry name" value="FLAGELLAR BIOSYNTHETIC PROTEIN FLHB"/>
    <property type="match status" value="1"/>
</dbReference>
<protein>
    <recommendedName>
        <fullName evidence="2">Flagellar biosynthetic protein FlhB</fullName>
    </recommendedName>
</protein>